<dbReference type="AlphaFoldDB" id="A0A392RXT1"/>
<evidence type="ECO:0000313" key="2">
    <source>
        <dbReference type="EMBL" id="MCI40967.1"/>
    </source>
</evidence>
<comment type="caution">
    <text evidence="2">The sequence shown here is derived from an EMBL/GenBank/DDBJ whole genome shotgun (WGS) entry which is preliminary data.</text>
</comment>
<name>A0A392RXT1_9FABA</name>
<evidence type="ECO:0000313" key="3">
    <source>
        <dbReference type="Proteomes" id="UP000265520"/>
    </source>
</evidence>
<reference evidence="2 3" key="1">
    <citation type="journal article" date="2018" name="Front. Plant Sci.">
        <title>Red Clover (Trifolium pratense) and Zigzag Clover (T. medium) - A Picture of Genomic Similarities and Differences.</title>
        <authorList>
            <person name="Dluhosova J."/>
            <person name="Istvanek J."/>
            <person name="Nedelnik J."/>
            <person name="Repkova J."/>
        </authorList>
    </citation>
    <scope>NUCLEOTIDE SEQUENCE [LARGE SCALE GENOMIC DNA]</scope>
    <source>
        <strain evidence="3">cv. 10/8</strain>
        <tissue evidence="2">Leaf</tissue>
    </source>
</reference>
<dbReference type="EMBL" id="LXQA010286002">
    <property type="protein sequence ID" value="MCI40967.1"/>
    <property type="molecule type" value="Genomic_DNA"/>
</dbReference>
<feature type="compositionally biased region" description="Basic and acidic residues" evidence="1">
    <location>
        <begin position="12"/>
        <end position="21"/>
    </location>
</feature>
<feature type="region of interest" description="Disordered" evidence="1">
    <location>
        <begin position="1"/>
        <end position="42"/>
    </location>
</feature>
<protein>
    <submittedName>
        <fullName evidence="2">Uncharacterized protein</fullName>
    </submittedName>
</protein>
<dbReference type="Proteomes" id="UP000265520">
    <property type="component" value="Unassembled WGS sequence"/>
</dbReference>
<accession>A0A392RXT1</accession>
<sequence>ALKAEEEDDIAEGEHSGHDQEGNAAGDDTEKMAEDSDQSDDI</sequence>
<proteinExistence type="predicted"/>
<organism evidence="2 3">
    <name type="scientific">Trifolium medium</name>
    <dbReference type="NCBI Taxonomy" id="97028"/>
    <lineage>
        <taxon>Eukaryota</taxon>
        <taxon>Viridiplantae</taxon>
        <taxon>Streptophyta</taxon>
        <taxon>Embryophyta</taxon>
        <taxon>Tracheophyta</taxon>
        <taxon>Spermatophyta</taxon>
        <taxon>Magnoliopsida</taxon>
        <taxon>eudicotyledons</taxon>
        <taxon>Gunneridae</taxon>
        <taxon>Pentapetalae</taxon>
        <taxon>rosids</taxon>
        <taxon>fabids</taxon>
        <taxon>Fabales</taxon>
        <taxon>Fabaceae</taxon>
        <taxon>Papilionoideae</taxon>
        <taxon>50 kb inversion clade</taxon>
        <taxon>NPAAA clade</taxon>
        <taxon>Hologalegina</taxon>
        <taxon>IRL clade</taxon>
        <taxon>Trifolieae</taxon>
        <taxon>Trifolium</taxon>
    </lineage>
</organism>
<evidence type="ECO:0000256" key="1">
    <source>
        <dbReference type="SAM" id="MobiDB-lite"/>
    </source>
</evidence>
<feature type="non-terminal residue" evidence="2">
    <location>
        <position position="1"/>
    </location>
</feature>
<feature type="compositionally biased region" description="Acidic residues" evidence="1">
    <location>
        <begin position="1"/>
        <end position="11"/>
    </location>
</feature>
<keyword evidence="3" id="KW-1185">Reference proteome</keyword>